<dbReference type="STRING" id="133381.A0A2T9ZE90"/>
<dbReference type="InterPro" id="IPR004840">
    <property type="entry name" value="Amino_acid_permease_CS"/>
</dbReference>
<dbReference type="GO" id="GO:0016020">
    <property type="term" value="C:membrane"/>
    <property type="evidence" value="ECO:0007669"/>
    <property type="project" value="UniProtKB-SubCell"/>
</dbReference>
<feature type="transmembrane region" description="Helical" evidence="7">
    <location>
        <begin position="157"/>
        <end position="175"/>
    </location>
</feature>
<reference evidence="9 10" key="1">
    <citation type="journal article" date="2018" name="MBio">
        <title>Comparative Genomics Reveals the Core Gene Toolbox for the Fungus-Insect Symbiosis.</title>
        <authorList>
            <person name="Wang Y."/>
            <person name="Stata M."/>
            <person name="Wang W."/>
            <person name="Stajich J.E."/>
            <person name="White M.M."/>
            <person name="Moncalvo J.M."/>
        </authorList>
    </citation>
    <scope>NUCLEOTIDE SEQUENCE [LARGE SCALE GENOMIC DNA]</scope>
    <source>
        <strain evidence="9 10">SC-DP-2</strain>
    </source>
</reference>
<gene>
    <name evidence="9" type="ORF">BB560_002625</name>
</gene>
<comment type="subcellular location">
    <subcellularLocation>
        <location evidence="1">Membrane</location>
        <topology evidence="1">Multi-pass membrane protein</topology>
    </subcellularLocation>
</comment>
<dbReference type="PANTHER" id="PTHR43341:SF1">
    <property type="entry name" value="GENERAL AMINO-ACID PERMEASE GAP1"/>
    <property type="match status" value="1"/>
</dbReference>
<dbReference type="PROSITE" id="PS00218">
    <property type="entry name" value="AMINO_ACID_PERMEASE_1"/>
    <property type="match status" value="1"/>
</dbReference>
<keyword evidence="6 7" id="KW-0472">Membrane</keyword>
<dbReference type="Gene3D" id="1.20.1740.10">
    <property type="entry name" value="Amino acid/polyamine transporter I"/>
    <property type="match status" value="1"/>
</dbReference>
<feature type="transmembrane region" description="Helical" evidence="7">
    <location>
        <begin position="51"/>
        <end position="72"/>
    </location>
</feature>
<dbReference type="FunFam" id="1.20.1740.10:FF:000001">
    <property type="entry name" value="Amino acid permease"/>
    <property type="match status" value="1"/>
</dbReference>
<evidence type="ECO:0000256" key="6">
    <source>
        <dbReference type="ARBA" id="ARBA00023136"/>
    </source>
</evidence>
<feature type="transmembrane region" description="Helical" evidence="7">
    <location>
        <begin position="368"/>
        <end position="391"/>
    </location>
</feature>
<proteinExistence type="predicted"/>
<evidence type="ECO:0000256" key="4">
    <source>
        <dbReference type="ARBA" id="ARBA00022970"/>
    </source>
</evidence>
<dbReference type="Pfam" id="PF00324">
    <property type="entry name" value="AA_permease"/>
    <property type="match status" value="1"/>
</dbReference>
<feature type="transmembrane region" description="Helical" evidence="7">
    <location>
        <begin position="324"/>
        <end position="347"/>
    </location>
</feature>
<keyword evidence="5 7" id="KW-1133">Transmembrane helix</keyword>
<feature type="transmembrane region" description="Helical" evidence="7">
    <location>
        <begin position="78"/>
        <end position="105"/>
    </location>
</feature>
<dbReference type="GO" id="GO:0015171">
    <property type="term" value="F:amino acid transmembrane transporter activity"/>
    <property type="evidence" value="ECO:0007669"/>
    <property type="project" value="TreeGrafter"/>
</dbReference>
<dbReference type="Proteomes" id="UP000245609">
    <property type="component" value="Unassembled WGS sequence"/>
</dbReference>
<feature type="transmembrane region" description="Helical" evidence="7">
    <location>
        <begin position="470"/>
        <end position="490"/>
    </location>
</feature>
<sequence length="518" mass="56475">MSDPKIEVYSSTVQDYPDPNRTNDMTHKGHVISDAQKNLVRGLKGRHMSMIALGGAIGTGLFIGSGSSLAISGPGGTMVSYALISIIVFFVMGALAEMASLIPVSGSFSDYATRFVDPAFGFAIGWNYWFVWSTVVGAELVASGIIVKYWVPGVHTVVWGLISAFLIVSINVIHVKSFGEAEFWFALLKVIAILAFIIVGSLVAAGVLGGVKYGFSNWKYKEAPFVDGFKGTLLTFVFAGYSFMGTESIGVTAGESENPRRDVPRAIKQLFFRILLFYIASIFVMSLVIKYDDPTLTTASISSIAISPFTTVFKLAGLGPAADVMNAVILISVLSAGNAGLYASSRLPYTLYHKGMGPKFLSITSKKGVPYVSLVFTTGIAVILLLLSLVVKDVYVFLVNASGVMGFLTWFGITVSHLMFRRAIKHQGYDLSHLPYKVILYPFGTWFSLIMIIFMIGGQMYSVIDSGEGVYTFISNFIGIFIFLALYLFWKFFKKTKVVSPYEADLHTDNVAHSSYDA</sequence>
<evidence type="ECO:0000256" key="5">
    <source>
        <dbReference type="ARBA" id="ARBA00022989"/>
    </source>
</evidence>
<feature type="transmembrane region" description="Helical" evidence="7">
    <location>
        <begin position="231"/>
        <end position="249"/>
    </location>
</feature>
<feature type="transmembrane region" description="Helical" evidence="7">
    <location>
        <begin position="187"/>
        <end position="211"/>
    </location>
</feature>
<dbReference type="EMBL" id="MBFS01000304">
    <property type="protein sequence ID" value="PVV02906.1"/>
    <property type="molecule type" value="Genomic_DNA"/>
</dbReference>
<feature type="transmembrane region" description="Helical" evidence="7">
    <location>
        <begin position="270"/>
        <end position="289"/>
    </location>
</feature>
<dbReference type="PANTHER" id="PTHR43341">
    <property type="entry name" value="AMINO ACID PERMEASE"/>
    <property type="match status" value="1"/>
</dbReference>
<feature type="transmembrane region" description="Helical" evidence="7">
    <location>
        <begin position="440"/>
        <end position="464"/>
    </location>
</feature>
<organism evidence="9 10">
    <name type="scientific">Smittium megazygosporum</name>
    <dbReference type="NCBI Taxonomy" id="133381"/>
    <lineage>
        <taxon>Eukaryota</taxon>
        <taxon>Fungi</taxon>
        <taxon>Fungi incertae sedis</taxon>
        <taxon>Zoopagomycota</taxon>
        <taxon>Kickxellomycotina</taxon>
        <taxon>Harpellomycetes</taxon>
        <taxon>Harpellales</taxon>
        <taxon>Legeriomycetaceae</taxon>
        <taxon>Smittium</taxon>
    </lineage>
</organism>
<dbReference type="OrthoDB" id="3900342at2759"/>
<dbReference type="InterPro" id="IPR004841">
    <property type="entry name" value="AA-permease/SLC12A_dom"/>
</dbReference>
<keyword evidence="3 7" id="KW-0812">Transmembrane</keyword>
<comment type="caution">
    <text evidence="9">The sequence shown here is derived from an EMBL/GenBank/DDBJ whole genome shotgun (WGS) entry which is preliminary data.</text>
</comment>
<evidence type="ECO:0000259" key="8">
    <source>
        <dbReference type="Pfam" id="PF00324"/>
    </source>
</evidence>
<keyword evidence="10" id="KW-1185">Reference proteome</keyword>
<keyword evidence="4" id="KW-0029">Amino-acid transport</keyword>
<feature type="transmembrane region" description="Helical" evidence="7">
    <location>
        <begin position="397"/>
        <end position="420"/>
    </location>
</feature>
<dbReference type="PIRSF" id="PIRSF006060">
    <property type="entry name" value="AA_transporter"/>
    <property type="match status" value="1"/>
</dbReference>
<evidence type="ECO:0000256" key="3">
    <source>
        <dbReference type="ARBA" id="ARBA00022692"/>
    </source>
</evidence>
<evidence type="ECO:0000313" key="9">
    <source>
        <dbReference type="EMBL" id="PVV02906.1"/>
    </source>
</evidence>
<protein>
    <recommendedName>
        <fullName evidence="8">Amino acid permease/ SLC12A domain-containing protein</fullName>
    </recommendedName>
</protein>
<name>A0A2T9ZE90_9FUNG</name>
<feature type="transmembrane region" description="Helical" evidence="7">
    <location>
        <begin position="126"/>
        <end position="151"/>
    </location>
</feature>
<evidence type="ECO:0000256" key="1">
    <source>
        <dbReference type="ARBA" id="ARBA00004141"/>
    </source>
</evidence>
<accession>A0A2T9ZE90</accession>
<dbReference type="InterPro" id="IPR050524">
    <property type="entry name" value="APC_YAT"/>
</dbReference>
<evidence type="ECO:0000256" key="2">
    <source>
        <dbReference type="ARBA" id="ARBA00022448"/>
    </source>
</evidence>
<evidence type="ECO:0000256" key="7">
    <source>
        <dbReference type="SAM" id="Phobius"/>
    </source>
</evidence>
<evidence type="ECO:0000313" key="10">
    <source>
        <dbReference type="Proteomes" id="UP000245609"/>
    </source>
</evidence>
<feature type="domain" description="Amino acid permease/ SLC12A" evidence="8">
    <location>
        <begin position="47"/>
        <end position="498"/>
    </location>
</feature>
<keyword evidence="2" id="KW-0813">Transport</keyword>
<dbReference type="AlphaFoldDB" id="A0A2T9ZE90"/>